<accession>A0A5S4YGR2</accession>
<sequence length="190" mass="20761">MAGVEAPCALIVMGVSGSGKSTIAKALGERLGWRFEDGDSFHPASNVEKMRAGHPLTDEDRWPWLNAIADEIARVCGRGEHVIIACSALKHSYRDVLLRGRSDVRFVFLKGSKELIADRLARRKGHFMPPELLTSQFNTLEPPEAGEHVISVSIDETVEAIVDGVVRQLKLGGDKPRAVTSKAMKPKVLP</sequence>
<dbReference type="GO" id="GO:0046316">
    <property type="term" value="F:gluconokinase activity"/>
    <property type="evidence" value="ECO:0007669"/>
    <property type="project" value="UniProtKB-EC"/>
</dbReference>
<organism evidence="11 12">
    <name type="scientific">Bradyrhizobium hipponense</name>
    <dbReference type="NCBI Taxonomy" id="2605638"/>
    <lineage>
        <taxon>Bacteria</taxon>
        <taxon>Pseudomonadati</taxon>
        <taxon>Pseudomonadota</taxon>
        <taxon>Alphaproteobacteria</taxon>
        <taxon>Hyphomicrobiales</taxon>
        <taxon>Nitrobacteraceae</taxon>
        <taxon>Bradyrhizobium</taxon>
    </lineage>
</organism>
<evidence type="ECO:0000256" key="4">
    <source>
        <dbReference type="ARBA" id="ARBA00022679"/>
    </source>
</evidence>
<dbReference type="Gene3D" id="3.40.50.300">
    <property type="entry name" value="P-loop containing nucleotide triphosphate hydrolases"/>
    <property type="match status" value="1"/>
</dbReference>
<keyword evidence="5 10" id="KW-0547">Nucleotide-binding</keyword>
<evidence type="ECO:0000256" key="9">
    <source>
        <dbReference type="ARBA" id="ARBA00048090"/>
    </source>
</evidence>
<comment type="pathway">
    <text evidence="1">Carbohydrate acid metabolism.</text>
</comment>
<dbReference type="GO" id="GO:0005524">
    <property type="term" value="F:ATP binding"/>
    <property type="evidence" value="ECO:0007669"/>
    <property type="project" value="UniProtKB-KW"/>
</dbReference>
<evidence type="ECO:0000256" key="8">
    <source>
        <dbReference type="ARBA" id="ARBA00023064"/>
    </source>
</evidence>
<dbReference type="GO" id="GO:0005737">
    <property type="term" value="C:cytoplasm"/>
    <property type="evidence" value="ECO:0007669"/>
    <property type="project" value="TreeGrafter"/>
</dbReference>
<evidence type="ECO:0000256" key="1">
    <source>
        <dbReference type="ARBA" id="ARBA00004761"/>
    </source>
</evidence>
<dbReference type="PANTHER" id="PTHR43442:SF3">
    <property type="entry name" value="GLUCONOKINASE-RELATED"/>
    <property type="match status" value="1"/>
</dbReference>
<comment type="catalytic activity">
    <reaction evidence="9 10">
        <text>D-gluconate + ATP = 6-phospho-D-gluconate + ADP + H(+)</text>
        <dbReference type="Rhea" id="RHEA:19433"/>
        <dbReference type="ChEBI" id="CHEBI:15378"/>
        <dbReference type="ChEBI" id="CHEBI:18391"/>
        <dbReference type="ChEBI" id="CHEBI:30616"/>
        <dbReference type="ChEBI" id="CHEBI:58759"/>
        <dbReference type="ChEBI" id="CHEBI:456216"/>
        <dbReference type="EC" id="2.7.1.12"/>
    </reaction>
</comment>
<dbReference type="AlphaFoldDB" id="A0A5S4YGR2"/>
<keyword evidence="6 10" id="KW-0418">Kinase</keyword>
<gene>
    <name evidence="11" type="ORF">FXV83_31390</name>
</gene>
<dbReference type="InterPro" id="IPR027417">
    <property type="entry name" value="P-loop_NTPase"/>
</dbReference>
<protein>
    <recommendedName>
        <fullName evidence="3 10">Gluconokinase</fullName>
        <ecNumber evidence="3 10">2.7.1.12</ecNumber>
    </recommendedName>
</protein>
<dbReference type="InterPro" id="IPR006001">
    <property type="entry name" value="Therm_gnt_kin"/>
</dbReference>
<evidence type="ECO:0000256" key="5">
    <source>
        <dbReference type="ARBA" id="ARBA00022741"/>
    </source>
</evidence>
<dbReference type="Proteomes" id="UP000324797">
    <property type="component" value="Unassembled WGS sequence"/>
</dbReference>
<keyword evidence="7 10" id="KW-0067">ATP-binding</keyword>
<proteinExistence type="inferred from homology"/>
<dbReference type="EMBL" id="VSTH01000127">
    <property type="protein sequence ID" value="TYO62617.1"/>
    <property type="molecule type" value="Genomic_DNA"/>
</dbReference>
<evidence type="ECO:0000256" key="3">
    <source>
        <dbReference type="ARBA" id="ARBA00012054"/>
    </source>
</evidence>
<reference evidence="11 12" key="1">
    <citation type="submission" date="2019-08" db="EMBL/GenBank/DDBJ databases">
        <title>Bradyrhizobium hipponensis sp. nov., a rhizobium isolated from a Lupinus angustifolius root nodule in Tunisia.</title>
        <authorList>
            <person name="Off K."/>
            <person name="Rejili M."/>
            <person name="Mars M."/>
            <person name="Brachmann A."/>
            <person name="Marin M."/>
        </authorList>
    </citation>
    <scope>NUCLEOTIDE SEQUENCE [LARGE SCALE GENOMIC DNA]</scope>
    <source>
        <strain evidence="12">aSej3</strain>
    </source>
</reference>
<evidence type="ECO:0000256" key="6">
    <source>
        <dbReference type="ARBA" id="ARBA00022777"/>
    </source>
</evidence>
<dbReference type="FunFam" id="3.40.50.300:FF:000522">
    <property type="entry name" value="Gluconokinase"/>
    <property type="match status" value="1"/>
</dbReference>
<keyword evidence="4 10" id="KW-0808">Transferase</keyword>
<dbReference type="EC" id="2.7.1.12" evidence="3 10"/>
<comment type="similarity">
    <text evidence="2 10">Belongs to the gluconokinase GntK/GntV family.</text>
</comment>
<comment type="caution">
    <text evidence="11">The sequence shown here is derived from an EMBL/GenBank/DDBJ whole genome shotgun (WGS) entry which is preliminary data.</text>
</comment>
<dbReference type="CDD" id="cd02021">
    <property type="entry name" value="GntK"/>
    <property type="match status" value="1"/>
</dbReference>
<evidence type="ECO:0000256" key="10">
    <source>
        <dbReference type="RuleBase" id="RU363066"/>
    </source>
</evidence>
<evidence type="ECO:0000313" key="12">
    <source>
        <dbReference type="Proteomes" id="UP000324797"/>
    </source>
</evidence>
<evidence type="ECO:0000313" key="11">
    <source>
        <dbReference type="EMBL" id="TYO62617.1"/>
    </source>
</evidence>
<dbReference type="RefSeq" id="WP_148743456.1">
    <property type="nucleotide sequence ID" value="NZ_VSTH01000127.1"/>
</dbReference>
<evidence type="ECO:0000256" key="7">
    <source>
        <dbReference type="ARBA" id="ARBA00022840"/>
    </source>
</evidence>
<evidence type="ECO:0000256" key="2">
    <source>
        <dbReference type="ARBA" id="ARBA00008420"/>
    </source>
</evidence>
<dbReference type="NCBIfam" id="TIGR01313">
    <property type="entry name" value="therm_gnt_kin"/>
    <property type="match status" value="1"/>
</dbReference>
<dbReference type="SUPFAM" id="SSF52540">
    <property type="entry name" value="P-loop containing nucleoside triphosphate hydrolases"/>
    <property type="match status" value="1"/>
</dbReference>
<dbReference type="PANTHER" id="PTHR43442">
    <property type="entry name" value="GLUCONOKINASE-RELATED"/>
    <property type="match status" value="1"/>
</dbReference>
<keyword evidence="12" id="KW-1185">Reference proteome</keyword>
<dbReference type="Pfam" id="PF13671">
    <property type="entry name" value="AAA_33"/>
    <property type="match status" value="1"/>
</dbReference>
<dbReference type="GO" id="GO:0019521">
    <property type="term" value="P:D-gluconate metabolic process"/>
    <property type="evidence" value="ECO:0007669"/>
    <property type="project" value="UniProtKB-KW"/>
</dbReference>
<name>A0A5S4YGR2_9BRAD</name>
<keyword evidence="8" id="KW-0311">Gluconate utilization</keyword>